<dbReference type="Proteomes" id="UP001139028">
    <property type="component" value="Unassembled WGS sequence"/>
</dbReference>
<keyword evidence="3" id="KW-1185">Reference proteome</keyword>
<feature type="region of interest" description="Disordered" evidence="1">
    <location>
        <begin position="74"/>
        <end position="94"/>
    </location>
</feature>
<reference evidence="2" key="1">
    <citation type="journal article" date="2022" name="Arch. Microbiol.">
        <title>Microbulbifer okhotskensis sp. nov., isolated from a deep bottom sediment of the Okhotsk Sea.</title>
        <authorList>
            <person name="Romanenko L."/>
            <person name="Kurilenko V."/>
            <person name="Otstavnykh N."/>
            <person name="Velansky P."/>
            <person name="Isaeva M."/>
            <person name="Mikhailov V."/>
        </authorList>
    </citation>
    <scope>NUCLEOTIDE SEQUENCE</scope>
    <source>
        <strain evidence="2">OS29</strain>
    </source>
</reference>
<protein>
    <submittedName>
        <fullName evidence="2">Uncharacterized protein</fullName>
    </submittedName>
</protein>
<dbReference type="EMBL" id="JALBWM010000095">
    <property type="protein sequence ID" value="MCO1335979.1"/>
    <property type="molecule type" value="Genomic_DNA"/>
</dbReference>
<accession>A0A9X2EQJ0</accession>
<organism evidence="2 3">
    <name type="scientific">Microbulbifer okhotskensis</name>
    <dbReference type="NCBI Taxonomy" id="2926617"/>
    <lineage>
        <taxon>Bacteria</taxon>
        <taxon>Pseudomonadati</taxon>
        <taxon>Pseudomonadota</taxon>
        <taxon>Gammaproteobacteria</taxon>
        <taxon>Cellvibrionales</taxon>
        <taxon>Microbulbiferaceae</taxon>
        <taxon>Microbulbifer</taxon>
    </lineage>
</organism>
<dbReference type="RefSeq" id="WP_252471216.1">
    <property type="nucleotide sequence ID" value="NZ_JALBWM010000095.1"/>
</dbReference>
<evidence type="ECO:0000256" key="1">
    <source>
        <dbReference type="SAM" id="MobiDB-lite"/>
    </source>
</evidence>
<evidence type="ECO:0000313" key="3">
    <source>
        <dbReference type="Proteomes" id="UP001139028"/>
    </source>
</evidence>
<comment type="caution">
    <text evidence="2">The sequence shown here is derived from an EMBL/GenBank/DDBJ whole genome shotgun (WGS) entry which is preliminary data.</text>
</comment>
<dbReference type="AlphaFoldDB" id="A0A9X2EQJ0"/>
<proteinExistence type="predicted"/>
<evidence type="ECO:0000313" key="2">
    <source>
        <dbReference type="EMBL" id="MCO1335979.1"/>
    </source>
</evidence>
<name>A0A9X2EQJ0_9GAMM</name>
<gene>
    <name evidence="2" type="ORF">MO867_16740</name>
</gene>
<sequence length="94" mass="10891">MKDQGRVAEGGQQKLTQSINQLMYWKDWVRTNFVGTLPARETVVKWVESGDVAGRWLGDRLYIYRDTFHDPGTIRSQENIPARNEPLSPLLMTR</sequence>